<gene>
    <name evidence="8" type="ORF">QCA50_006269</name>
</gene>
<evidence type="ECO:0000259" key="7">
    <source>
        <dbReference type="PROSITE" id="PS50850"/>
    </source>
</evidence>
<feature type="transmembrane region" description="Helical" evidence="6">
    <location>
        <begin position="167"/>
        <end position="190"/>
    </location>
</feature>
<dbReference type="EMBL" id="JASBNA010000006">
    <property type="protein sequence ID" value="KAK7691166.1"/>
    <property type="molecule type" value="Genomic_DNA"/>
</dbReference>
<feature type="transmembrane region" description="Helical" evidence="6">
    <location>
        <begin position="461"/>
        <end position="478"/>
    </location>
</feature>
<evidence type="ECO:0000256" key="6">
    <source>
        <dbReference type="SAM" id="Phobius"/>
    </source>
</evidence>
<dbReference type="Proteomes" id="UP001385951">
    <property type="component" value="Unassembled WGS sequence"/>
</dbReference>
<protein>
    <recommendedName>
        <fullName evidence="7">Major facilitator superfamily (MFS) profile domain-containing protein</fullName>
    </recommendedName>
</protein>
<name>A0AAW0GEJ0_9APHY</name>
<feature type="transmembrane region" description="Helical" evidence="6">
    <location>
        <begin position="324"/>
        <end position="348"/>
    </location>
</feature>
<feature type="transmembrane region" description="Helical" evidence="6">
    <location>
        <begin position="202"/>
        <end position="221"/>
    </location>
</feature>
<reference evidence="8 9" key="1">
    <citation type="submission" date="2022-09" db="EMBL/GenBank/DDBJ databases">
        <authorList>
            <person name="Palmer J.M."/>
        </authorList>
    </citation>
    <scope>NUCLEOTIDE SEQUENCE [LARGE SCALE GENOMIC DNA]</scope>
    <source>
        <strain evidence="8 9">DSM 7382</strain>
    </source>
</reference>
<keyword evidence="9" id="KW-1185">Reference proteome</keyword>
<dbReference type="InterPro" id="IPR011701">
    <property type="entry name" value="MFS"/>
</dbReference>
<dbReference type="Pfam" id="PF07690">
    <property type="entry name" value="MFS_1"/>
    <property type="match status" value="1"/>
</dbReference>
<keyword evidence="4 6" id="KW-1133">Transmembrane helix</keyword>
<evidence type="ECO:0000313" key="9">
    <source>
        <dbReference type="Proteomes" id="UP001385951"/>
    </source>
</evidence>
<keyword evidence="5 6" id="KW-0472">Membrane</keyword>
<feature type="domain" description="Major facilitator superfamily (MFS) profile" evidence="7">
    <location>
        <begin position="44"/>
        <end position="533"/>
    </location>
</feature>
<dbReference type="PANTHER" id="PTHR42718:SF9">
    <property type="entry name" value="MAJOR FACILITATOR SUPERFAMILY MULTIDRUG TRANSPORTER MFSC"/>
    <property type="match status" value="1"/>
</dbReference>
<sequence length="548" mass="59131">MALDTPSDEKFNDKKTVFIDESTPHSPPSPDNYGELSSFKSICLVATCTAAMIINTANATSVSIALPTIGRDLHILEYKLQWLVSAYSLSSGCLLMFMGRIADLYGRKRVFLLGVLLWGAFSLGCAFAQDEITIDVLRALQGIGGAATIPAALGILAHAFPPSRARAIAFSTFAAGAPIGAAVGTVLGGLLTELTAQSWRSMFFLVTGLSAAVFAGGIFTIQPDKLNIDDNRQIDWIGALLITVGLVLIVFVLNDASVAPRGWKTGFTIALLVIGAVFIILFLVWQYYLEKIQERITDTKARTFWTTPPLMKLSIWSRSKGQMAVMLCIGFLEWSSFLSFAFWVQLYYQEFMHLSPIHTMIRLMPMFVTGLVCNVLVAIFIGRVPLVVLMVIGTLFTGVANLLFAVIDIRATYWAFGFPAAIVSVFGADFVTAAGSLFVAKINPPGEQSVAGALLQTMNQLGGAFGLAITTIIFNSVLQAGSHARGIHDVDSRHTSHAPRDAQEHAYKAAMWGGFVLGCIGAILSAVFLRGVGIIGHKPEPRVKPNKV</sequence>
<feature type="transmembrane region" description="Helical" evidence="6">
    <location>
        <begin position="265"/>
        <end position="285"/>
    </location>
</feature>
<feature type="transmembrane region" description="Helical" evidence="6">
    <location>
        <begin position="386"/>
        <end position="407"/>
    </location>
</feature>
<dbReference type="InterPro" id="IPR020846">
    <property type="entry name" value="MFS_dom"/>
</dbReference>
<dbReference type="PROSITE" id="PS00216">
    <property type="entry name" value="SUGAR_TRANSPORT_1"/>
    <property type="match status" value="1"/>
</dbReference>
<dbReference type="SUPFAM" id="SSF103473">
    <property type="entry name" value="MFS general substrate transporter"/>
    <property type="match status" value="2"/>
</dbReference>
<dbReference type="PANTHER" id="PTHR42718">
    <property type="entry name" value="MAJOR FACILITATOR SUPERFAMILY MULTIDRUG TRANSPORTER MFSC"/>
    <property type="match status" value="1"/>
</dbReference>
<accession>A0AAW0GEJ0</accession>
<evidence type="ECO:0000256" key="4">
    <source>
        <dbReference type="ARBA" id="ARBA00022989"/>
    </source>
</evidence>
<dbReference type="Gene3D" id="1.20.1720.10">
    <property type="entry name" value="Multidrug resistance protein D"/>
    <property type="match status" value="1"/>
</dbReference>
<feature type="transmembrane region" description="Helical" evidence="6">
    <location>
        <begin position="360"/>
        <end position="381"/>
    </location>
</feature>
<dbReference type="AlphaFoldDB" id="A0AAW0GEJ0"/>
<dbReference type="PROSITE" id="PS50850">
    <property type="entry name" value="MFS"/>
    <property type="match status" value="1"/>
</dbReference>
<feature type="transmembrane region" description="Helical" evidence="6">
    <location>
        <begin position="413"/>
        <end position="440"/>
    </location>
</feature>
<feature type="transmembrane region" description="Helical" evidence="6">
    <location>
        <begin position="80"/>
        <end position="98"/>
    </location>
</feature>
<keyword evidence="3 6" id="KW-0812">Transmembrane</keyword>
<feature type="transmembrane region" description="Helical" evidence="6">
    <location>
        <begin position="141"/>
        <end position="160"/>
    </location>
</feature>
<dbReference type="InterPro" id="IPR005829">
    <property type="entry name" value="Sugar_transporter_CS"/>
</dbReference>
<comment type="subcellular location">
    <subcellularLocation>
        <location evidence="1">Membrane</location>
        <topology evidence="1">Multi-pass membrane protein</topology>
    </subcellularLocation>
</comment>
<evidence type="ECO:0000313" key="8">
    <source>
        <dbReference type="EMBL" id="KAK7691166.1"/>
    </source>
</evidence>
<evidence type="ECO:0000256" key="5">
    <source>
        <dbReference type="ARBA" id="ARBA00023136"/>
    </source>
</evidence>
<feature type="transmembrane region" description="Helical" evidence="6">
    <location>
        <begin position="509"/>
        <end position="529"/>
    </location>
</feature>
<evidence type="ECO:0000256" key="2">
    <source>
        <dbReference type="ARBA" id="ARBA00022448"/>
    </source>
</evidence>
<keyword evidence="2" id="KW-0813">Transport</keyword>
<dbReference type="GO" id="GO:0022857">
    <property type="term" value="F:transmembrane transporter activity"/>
    <property type="evidence" value="ECO:0007669"/>
    <property type="project" value="InterPro"/>
</dbReference>
<proteinExistence type="predicted"/>
<comment type="caution">
    <text evidence="8">The sequence shown here is derived from an EMBL/GenBank/DDBJ whole genome shotgun (WGS) entry which is preliminary data.</text>
</comment>
<evidence type="ECO:0000256" key="3">
    <source>
        <dbReference type="ARBA" id="ARBA00022692"/>
    </source>
</evidence>
<dbReference type="GO" id="GO:0016020">
    <property type="term" value="C:membrane"/>
    <property type="evidence" value="ECO:0007669"/>
    <property type="project" value="UniProtKB-SubCell"/>
</dbReference>
<dbReference type="InterPro" id="IPR036259">
    <property type="entry name" value="MFS_trans_sf"/>
</dbReference>
<organism evidence="8 9">
    <name type="scientific">Cerrena zonata</name>
    <dbReference type="NCBI Taxonomy" id="2478898"/>
    <lineage>
        <taxon>Eukaryota</taxon>
        <taxon>Fungi</taxon>
        <taxon>Dikarya</taxon>
        <taxon>Basidiomycota</taxon>
        <taxon>Agaricomycotina</taxon>
        <taxon>Agaricomycetes</taxon>
        <taxon>Polyporales</taxon>
        <taxon>Cerrenaceae</taxon>
        <taxon>Cerrena</taxon>
    </lineage>
</organism>
<dbReference type="Gene3D" id="1.20.1250.20">
    <property type="entry name" value="MFS general substrate transporter like domains"/>
    <property type="match status" value="1"/>
</dbReference>
<evidence type="ECO:0000256" key="1">
    <source>
        <dbReference type="ARBA" id="ARBA00004141"/>
    </source>
</evidence>
<feature type="transmembrane region" description="Helical" evidence="6">
    <location>
        <begin position="233"/>
        <end position="253"/>
    </location>
</feature>
<feature type="transmembrane region" description="Helical" evidence="6">
    <location>
        <begin position="110"/>
        <end position="129"/>
    </location>
</feature>